<sequence length="445" mass="50406">MKHLAKIDVPLYLRNKNQAKLGRRANRIWRDKRRKESHHEIIGKHFGTRSRIIEMVAGNTVAKEILKGKVTFQAPAVFSLIENPEGTLHALIPLARQLLVRRFRRIAINLSEAKSYDLGANAILDVLVDELRVQARRTGRRLHWSGSYPSDPGLRRFVRAMGVIKKLEVKHEYPLPEEAAGLEVFDWRCKHYIRAVRPNESDLKSRVTQKFADHINGCLKRVSKTLTPPARHRLCQYIGEVIDNAEEHAGMLDWSIQGYLDTNLAVPLCEIVIFSFGRTIAQTFEALPAGHYTRDQVQNYIDLHQQGGLFTAGWRPDDLYTLIALQGHVSTKNNSTTDTRGNGSVDLIEFFQKVHAECAKEFPDSKARMALVSGSTHVQFDGTYKMEPNQNGVRIIAFNKANDLHQRPDSRFVHELKGVYFPGTILSIKFPLSTAKLSTSEGDGK</sequence>
<protein>
    <submittedName>
        <fullName evidence="1">Uncharacterized protein</fullName>
    </submittedName>
</protein>
<name>C9YBG4_CURXX</name>
<evidence type="ECO:0000313" key="1">
    <source>
        <dbReference type="EMBL" id="CBA29937.1"/>
    </source>
</evidence>
<reference evidence="1" key="1">
    <citation type="journal article" date="2010" name="Nature">
        <title>The dynamic genome of Hydra.</title>
        <authorList>
            <person name="Chapman J.A."/>
            <person name="Kirkness E.F."/>
            <person name="Simakov O."/>
            <person name="Hampson S.E."/>
            <person name="Mitros T."/>
            <person name="Weinmaier T."/>
            <person name="Rattei T."/>
            <person name="Balasubramanian P.G."/>
            <person name="Borman J."/>
            <person name="Busam D."/>
            <person name="Disbennett K."/>
            <person name="Pfannkoch C."/>
            <person name="Sumin N."/>
            <person name="Sutton G."/>
            <person name="Viswanathan L."/>
            <person name="Walenz B."/>
            <person name="Goodstein D.M."/>
            <person name="Hellsten U."/>
            <person name="Kawashima T."/>
            <person name="Prochnik S.E."/>
            <person name="Putnam N.H."/>
            <person name="Shu S."/>
            <person name="Blumberg B."/>
            <person name="Dana C.E."/>
            <person name="Gee L."/>
            <person name="Kibler D.F."/>
            <person name="Law L."/>
            <person name="Lindgens D."/>
            <person name="Martinez D.E."/>
            <person name="Peng J."/>
            <person name="Wigge P.A."/>
            <person name="Bertulat B."/>
            <person name="Guder C."/>
            <person name="Nakamura Y."/>
            <person name="Ozbek S."/>
            <person name="Watanabe H."/>
            <person name="Khalturin K."/>
            <person name="Hemmrich G."/>
            <person name="Franke A."/>
            <person name="Augustin R."/>
            <person name="Fraune S."/>
            <person name="Hayakawa E."/>
            <person name="Hayakawa S."/>
            <person name="Hirose M."/>
            <person name="Hwang J."/>
            <person name="Ikeo K."/>
            <person name="Nishimiya-Fujisawa C."/>
            <person name="Ogura A."/>
            <person name="Takahashi T."/>
            <person name="Steinmetz P.R."/>
            <person name="Zhang X."/>
            <person name="Aufschnaiter R."/>
            <person name="Eder M.K."/>
            <person name="Gorny A.K."/>
            <person name="Salvenmoser W."/>
            <person name="Heimberg A.M."/>
            <person name="Wheeler B.M."/>
            <person name="Peterson K.J."/>
            <person name="Boettger A."/>
            <person name="Tischler P."/>
            <person name="Wolf A."/>
            <person name="Gojobori T."/>
            <person name="Remington K.A."/>
            <person name="Strausberg R.L."/>
            <person name="Venter J."/>
            <person name="Technau U."/>
            <person name="Hobmayer B."/>
            <person name="Bosch T.C."/>
            <person name="Holstein T.W."/>
            <person name="Fujisawa T."/>
            <person name="Bode H.R."/>
            <person name="David C.N."/>
            <person name="Rokhsar D.S."/>
            <person name="Steele R.E."/>
        </authorList>
    </citation>
    <scope>NUCLEOTIDE SEQUENCE</scope>
</reference>
<accession>C9YBG4</accession>
<proteinExistence type="predicted"/>
<dbReference type="AlphaFoldDB" id="C9YBG4"/>
<organism evidence="1">
    <name type="scientific">Curvibacter symbiont subsp. Hydra magnipapillata</name>
    <dbReference type="NCBI Taxonomy" id="667019"/>
    <lineage>
        <taxon>Bacteria</taxon>
        <taxon>Pseudomonadati</taxon>
        <taxon>Pseudomonadota</taxon>
        <taxon>Betaproteobacteria</taxon>
        <taxon>Burkholderiales</taxon>
        <taxon>Comamonadaceae</taxon>
        <taxon>Curvibacter</taxon>
    </lineage>
</organism>
<dbReference type="EMBL" id="FN543104">
    <property type="protein sequence ID" value="CBA29937.1"/>
    <property type="molecule type" value="Genomic_DNA"/>
</dbReference>
<gene>
    <name evidence="1" type="ORF">Csp_A14650</name>
</gene>